<dbReference type="InterPro" id="IPR000008">
    <property type="entry name" value="C2_dom"/>
</dbReference>
<comment type="caution">
    <text evidence="4">The sequence shown here is derived from an EMBL/GenBank/DDBJ whole genome shotgun (WGS) entry which is preliminary data.</text>
</comment>
<evidence type="ECO:0000313" key="5">
    <source>
        <dbReference type="Proteomes" id="UP000623129"/>
    </source>
</evidence>
<dbReference type="AlphaFoldDB" id="A0A833VET8"/>
<dbReference type="PRINTS" id="PR00360">
    <property type="entry name" value="C2DOMAIN"/>
</dbReference>
<protein>
    <recommendedName>
        <fullName evidence="3">C2 domain-containing protein</fullName>
    </recommendedName>
</protein>
<sequence length="137" mass="15305">MGKGTLEVLLVDAKGLADTDFLAGKIDPYVTIQYRSQESKSSVKREGGRNPVWNETFKFMVNTSDSQHKLVFKLMDHDTFSRDDYIGEATINVTDLVAIGMEKGYLEQHPSKHSVVLADKSYSGEIRVGLSFRASKD</sequence>
<dbReference type="PANTHER" id="PTHR46502:SF15">
    <property type="entry name" value="16 KDA PHLOEM PROTEIN 1"/>
    <property type="match status" value="1"/>
</dbReference>
<dbReference type="Pfam" id="PF00168">
    <property type="entry name" value="C2"/>
    <property type="match status" value="1"/>
</dbReference>
<keyword evidence="2" id="KW-0106">Calcium</keyword>
<evidence type="ECO:0000313" key="4">
    <source>
        <dbReference type="EMBL" id="KAF3321974.1"/>
    </source>
</evidence>
<proteinExistence type="predicted"/>
<dbReference type="InterPro" id="IPR035892">
    <property type="entry name" value="C2_domain_sf"/>
</dbReference>
<keyword evidence="5" id="KW-1185">Reference proteome</keyword>
<evidence type="ECO:0000256" key="2">
    <source>
        <dbReference type="ARBA" id="ARBA00022837"/>
    </source>
</evidence>
<reference evidence="4" key="1">
    <citation type="submission" date="2020-01" db="EMBL/GenBank/DDBJ databases">
        <title>Genome sequence of Kobresia littledalei, the first chromosome-level genome in the family Cyperaceae.</title>
        <authorList>
            <person name="Qu G."/>
        </authorList>
    </citation>
    <scope>NUCLEOTIDE SEQUENCE</scope>
    <source>
        <strain evidence="4">C.B.Clarke</strain>
        <tissue evidence="4">Leaf</tissue>
    </source>
</reference>
<evidence type="ECO:0000256" key="1">
    <source>
        <dbReference type="ARBA" id="ARBA00022723"/>
    </source>
</evidence>
<dbReference type="Gene3D" id="2.60.40.150">
    <property type="entry name" value="C2 domain"/>
    <property type="match status" value="1"/>
</dbReference>
<dbReference type="Proteomes" id="UP000623129">
    <property type="component" value="Unassembled WGS sequence"/>
</dbReference>
<dbReference type="GO" id="GO:0046872">
    <property type="term" value="F:metal ion binding"/>
    <property type="evidence" value="ECO:0007669"/>
    <property type="project" value="UniProtKB-KW"/>
</dbReference>
<accession>A0A833VET8</accession>
<name>A0A833VET8_9POAL</name>
<keyword evidence="1" id="KW-0479">Metal-binding</keyword>
<dbReference type="SMART" id="SM00239">
    <property type="entry name" value="C2"/>
    <property type="match status" value="1"/>
</dbReference>
<feature type="domain" description="C2" evidence="3">
    <location>
        <begin position="1"/>
        <end position="106"/>
    </location>
</feature>
<dbReference type="PANTHER" id="PTHR46502">
    <property type="entry name" value="C2 DOMAIN-CONTAINING"/>
    <property type="match status" value="1"/>
</dbReference>
<organism evidence="4 5">
    <name type="scientific">Carex littledalei</name>
    <dbReference type="NCBI Taxonomy" id="544730"/>
    <lineage>
        <taxon>Eukaryota</taxon>
        <taxon>Viridiplantae</taxon>
        <taxon>Streptophyta</taxon>
        <taxon>Embryophyta</taxon>
        <taxon>Tracheophyta</taxon>
        <taxon>Spermatophyta</taxon>
        <taxon>Magnoliopsida</taxon>
        <taxon>Liliopsida</taxon>
        <taxon>Poales</taxon>
        <taxon>Cyperaceae</taxon>
        <taxon>Cyperoideae</taxon>
        <taxon>Cariceae</taxon>
        <taxon>Carex</taxon>
        <taxon>Carex subgen. Euthyceras</taxon>
    </lineage>
</organism>
<gene>
    <name evidence="4" type="ORF">FCM35_KLT14190</name>
</gene>
<dbReference type="PROSITE" id="PS50004">
    <property type="entry name" value="C2"/>
    <property type="match status" value="1"/>
</dbReference>
<dbReference type="OrthoDB" id="419768at2759"/>
<dbReference type="SUPFAM" id="SSF49562">
    <property type="entry name" value="C2 domain (Calcium/lipid-binding domain, CaLB)"/>
    <property type="match status" value="1"/>
</dbReference>
<dbReference type="EMBL" id="SWLB01000026">
    <property type="protein sequence ID" value="KAF3321974.1"/>
    <property type="molecule type" value="Genomic_DNA"/>
</dbReference>
<evidence type="ECO:0000259" key="3">
    <source>
        <dbReference type="PROSITE" id="PS50004"/>
    </source>
</evidence>